<dbReference type="InterPro" id="IPR029151">
    <property type="entry name" value="Sensor-like_sf"/>
</dbReference>
<feature type="domain" description="Methyl-accepting transducer" evidence="6">
    <location>
        <begin position="398"/>
        <end position="656"/>
    </location>
</feature>
<dbReference type="PANTHER" id="PTHR32089:SF112">
    <property type="entry name" value="LYSOZYME-LIKE PROTEIN-RELATED"/>
    <property type="match status" value="1"/>
</dbReference>
<dbReference type="PROSITE" id="PS50111">
    <property type="entry name" value="CHEMOTAXIS_TRANSDUC_2"/>
    <property type="match status" value="1"/>
</dbReference>
<dbReference type="Pfam" id="PF22673">
    <property type="entry name" value="MCP-like_PDC_1"/>
    <property type="match status" value="1"/>
</dbReference>
<organism evidence="8 9">
    <name type="scientific">Clostridium butyricum</name>
    <dbReference type="NCBI Taxonomy" id="1492"/>
    <lineage>
        <taxon>Bacteria</taxon>
        <taxon>Bacillati</taxon>
        <taxon>Bacillota</taxon>
        <taxon>Clostridia</taxon>
        <taxon>Eubacteriales</taxon>
        <taxon>Clostridiaceae</taxon>
        <taxon>Clostridium</taxon>
    </lineage>
</organism>
<evidence type="ECO:0000259" key="6">
    <source>
        <dbReference type="PROSITE" id="PS50111"/>
    </source>
</evidence>
<dbReference type="CDD" id="cd12913">
    <property type="entry name" value="PDC1_MCP_like"/>
    <property type="match status" value="1"/>
</dbReference>
<evidence type="ECO:0000259" key="7">
    <source>
        <dbReference type="PROSITE" id="PS50885"/>
    </source>
</evidence>
<dbReference type="GO" id="GO:0007165">
    <property type="term" value="P:signal transduction"/>
    <property type="evidence" value="ECO:0007669"/>
    <property type="project" value="UniProtKB-KW"/>
</dbReference>
<sequence>MKLKKISTKMLCVLVTINILIMTLILSISYETSRGILESQIQKNMDSELVVDTNLIKGQMDQVEKMAEQLARNVESTYKTTNIDQYEQYIGKVIFQSDLVIGSGIWFEPYVYSGNEEFMGPYIYKDNGAPVLTYEYSNAEYNYFNYDWYKEAKNNKEASAHFTELYHDEVSNQIMSTCAVPMYDNGKFIGVISVDIGISSIQNLVNEIKVGESGAAQLIDPNGKYITHNDSDKIMKTSIKDDSDTNMAELGKNMFKGEGQGHEKVKLNGENFNVCYKTIDELGWKLLLKVPESEINRPVRNLLFKLGFICIVAIILSIIAIIKTVSYVTKNIKKVNSFALSLAEGDFTTEEIDIKTEDELGQMGDNLNKMLRENKQIIQSVADSSREISSESESLHTTTIELSENYNKVEDAIKTINEEVMTTSAAIEELNASVEEVNAALDVLVDEADNSYKISSDIKYRVKNIETNTLESYNKAVNLSKVHEDNLNKSIENAKVVAMIGTMAEAISSIAEQVNLLSLNASIEAARAGEQGRGFAVVASEIGSLANETSDTVKQIIETTQKVEGAFSKLTNDSKEMLLFINENVTPDYQTFVNASKQYGNDADNIEELSNKLAEMSANIKNILQEVGKTVVSIAESSQNTSENSGEIVDNIDKVSDILNNISKLVVNEKNVSDSLSEVIQKFKL</sequence>
<reference evidence="8 9" key="1">
    <citation type="submission" date="2020-01" db="EMBL/GenBank/DDBJ databases">
        <title>Genome sequence of a 1,3-propanediol producer, Clostridium butyricum S3.</title>
        <authorList>
            <person name="Zhou J."/>
        </authorList>
    </citation>
    <scope>NUCLEOTIDE SEQUENCE [LARGE SCALE GENOMIC DNA]</scope>
    <source>
        <strain evidence="8 9">S3</strain>
    </source>
</reference>
<keyword evidence="5" id="KW-0812">Transmembrane</keyword>
<name>A0A6L9EIA5_CLOBU</name>
<dbReference type="InterPro" id="IPR003660">
    <property type="entry name" value="HAMP_dom"/>
</dbReference>
<keyword evidence="5" id="KW-1133">Transmembrane helix</keyword>
<accession>A0A6L9EIA5</accession>
<dbReference type="CDD" id="cd06225">
    <property type="entry name" value="HAMP"/>
    <property type="match status" value="1"/>
</dbReference>
<dbReference type="SUPFAM" id="SSF58104">
    <property type="entry name" value="Methyl-accepting chemotaxis protein (MCP) signaling domain"/>
    <property type="match status" value="1"/>
</dbReference>
<dbReference type="PROSITE" id="PS50885">
    <property type="entry name" value="HAMP"/>
    <property type="match status" value="1"/>
</dbReference>
<keyword evidence="4" id="KW-0175">Coiled coil</keyword>
<evidence type="ECO:0000256" key="2">
    <source>
        <dbReference type="ARBA" id="ARBA00029447"/>
    </source>
</evidence>
<evidence type="ECO:0000313" key="8">
    <source>
        <dbReference type="EMBL" id="NAS16320.1"/>
    </source>
</evidence>
<dbReference type="Gene3D" id="3.30.450.20">
    <property type="entry name" value="PAS domain"/>
    <property type="match status" value="2"/>
</dbReference>
<keyword evidence="1 3" id="KW-0807">Transducer</keyword>
<evidence type="ECO:0000256" key="3">
    <source>
        <dbReference type="PROSITE-ProRule" id="PRU00284"/>
    </source>
</evidence>
<keyword evidence="5" id="KW-0472">Membrane</keyword>
<gene>
    <name evidence="8" type="ORF">GND98_000150</name>
</gene>
<dbReference type="Pfam" id="PF00015">
    <property type="entry name" value="MCPsignal"/>
    <property type="match status" value="1"/>
</dbReference>
<proteinExistence type="inferred from homology"/>
<dbReference type="Pfam" id="PF00672">
    <property type="entry name" value="HAMP"/>
    <property type="match status" value="1"/>
</dbReference>
<feature type="transmembrane region" description="Helical" evidence="5">
    <location>
        <begin position="302"/>
        <end position="322"/>
    </location>
</feature>
<evidence type="ECO:0000256" key="5">
    <source>
        <dbReference type="SAM" id="Phobius"/>
    </source>
</evidence>
<dbReference type="SMART" id="SM00283">
    <property type="entry name" value="MA"/>
    <property type="match status" value="1"/>
</dbReference>
<dbReference type="CDD" id="cd12912">
    <property type="entry name" value="PDC2_MCP_like"/>
    <property type="match status" value="1"/>
</dbReference>
<feature type="domain" description="HAMP" evidence="7">
    <location>
        <begin position="326"/>
        <end position="379"/>
    </location>
</feature>
<dbReference type="Gene3D" id="1.10.8.500">
    <property type="entry name" value="HAMP domain in histidine kinase"/>
    <property type="match status" value="1"/>
</dbReference>
<dbReference type="Proteomes" id="UP000474042">
    <property type="component" value="Unassembled WGS sequence"/>
</dbReference>
<comment type="similarity">
    <text evidence="2">Belongs to the methyl-accepting chemotaxis (MCP) protein family.</text>
</comment>
<dbReference type="PANTHER" id="PTHR32089">
    <property type="entry name" value="METHYL-ACCEPTING CHEMOTAXIS PROTEIN MCPB"/>
    <property type="match status" value="1"/>
</dbReference>
<feature type="transmembrane region" description="Helical" evidence="5">
    <location>
        <begin position="12"/>
        <end position="30"/>
    </location>
</feature>
<comment type="caution">
    <text evidence="8">The sequence shown here is derived from an EMBL/GenBank/DDBJ whole genome shotgun (WGS) entry which is preliminary data.</text>
</comment>
<dbReference type="GO" id="GO:0016020">
    <property type="term" value="C:membrane"/>
    <property type="evidence" value="ECO:0007669"/>
    <property type="project" value="InterPro"/>
</dbReference>
<dbReference type="InterPro" id="IPR004089">
    <property type="entry name" value="MCPsignal_dom"/>
</dbReference>
<evidence type="ECO:0000256" key="1">
    <source>
        <dbReference type="ARBA" id="ARBA00023224"/>
    </source>
</evidence>
<evidence type="ECO:0000313" key="9">
    <source>
        <dbReference type="Proteomes" id="UP000474042"/>
    </source>
</evidence>
<evidence type="ECO:0000256" key="4">
    <source>
        <dbReference type="SAM" id="Coils"/>
    </source>
</evidence>
<dbReference type="EMBL" id="WOFV02000001">
    <property type="protein sequence ID" value="NAS16320.1"/>
    <property type="molecule type" value="Genomic_DNA"/>
</dbReference>
<dbReference type="SUPFAM" id="SSF103190">
    <property type="entry name" value="Sensory domain-like"/>
    <property type="match status" value="1"/>
</dbReference>
<dbReference type="Gene3D" id="1.10.287.950">
    <property type="entry name" value="Methyl-accepting chemotaxis protein"/>
    <property type="match status" value="1"/>
</dbReference>
<protein>
    <submittedName>
        <fullName evidence="8">HAMP domain-containing protein</fullName>
    </submittedName>
</protein>
<feature type="coiled-coil region" evidence="4">
    <location>
        <begin position="399"/>
        <end position="447"/>
    </location>
</feature>
<dbReference type="AlphaFoldDB" id="A0A6L9EIA5"/>